<dbReference type="EMBL" id="CP010836">
    <property type="protein sequence ID" value="AJP71045.1"/>
    <property type="molecule type" value="Genomic_DNA"/>
</dbReference>
<evidence type="ECO:0000313" key="2">
    <source>
        <dbReference type="EMBL" id="AJP71045.1"/>
    </source>
</evidence>
<proteinExistence type="predicted"/>
<evidence type="ECO:0000256" key="1">
    <source>
        <dbReference type="SAM" id="Phobius"/>
    </source>
</evidence>
<name>A0A7U4LE71_9SPHN</name>
<gene>
    <name evidence="2" type="ORF">TS85_03230</name>
</gene>
<sequence>MGEREIKAFALAPLPILVPLLLGTGFKAVIGDRGDANAADILLIMSVLILFGYGAALSVGLPIHLALRRFHKSALVYYLIGAALPFVVLAGAIAVWLPLAPAPAPSVNPHGLYMQGGVVIKFLLAFAAVASLSATTFWYAGVRQPKI</sequence>
<dbReference type="OrthoDB" id="9924910at2"/>
<evidence type="ECO:0000313" key="3">
    <source>
        <dbReference type="Proteomes" id="UP000032300"/>
    </source>
</evidence>
<keyword evidence="1" id="KW-1133">Transmembrane helix</keyword>
<keyword evidence="1" id="KW-0472">Membrane</keyword>
<feature type="transmembrane region" description="Helical" evidence="1">
    <location>
        <begin position="41"/>
        <end position="63"/>
    </location>
</feature>
<feature type="transmembrane region" description="Helical" evidence="1">
    <location>
        <begin position="75"/>
        <end position="99"/>
    </location>
</feature>
<dbReference type="AlphaFoldDB" id="A0A7U4LE71"/>
<dbReference type="RefSeq" id="WP_044330377.1">
    <property type="nucleotide sequence ID" value="NZ_CP010836.1"/>
</dbReference>
<dbReference type="Proteomes" id="UP000032300">
    <property type="component" value="Chromosome"/>
</dbReference>
<reference evidence="2 3" key="2">
    <citation type="submission" date="2015-02" db="EMBL/GenBank/DDBJ databases">
        <title>The complete genome of Sphingomonas hengshuiensis sp. WHSC-8 isolated from soil of Hengshui Lake.</title>
        <authorList>
            <person name="Wei S."/>
            <person name="Guo J."/>
            <person name="Su C."/>
            <person name="Wu R."/>
            <person name="Zhang Z."/>
            <person name="Liang K."/>
            <person name="Li H."/>
            <person name="Wang T."/>
            <person name="Liu H."/>
            <person name="Zhang C."/>
            <person name="Li Z."/>
            <person name="Wang Q."/>
            <person name="Meng J."/>
        </authorList>
    </citation>
    <scope>NUCLEOTIDE SEQUENCE [LARGE SCALE GENOMIC DNA]</scope>
    <source>
        <strain evidence="2 3">WHSC-8</strain>
    </source>
</reference>
<feature type="transmembrane region" description="Helical" evidence="1">
    <location>
        <begin position="119"/>
        <end position="140"/>
    </location>
</feature>
<protein>
    <submittedName>
        <fullName evidence="2">Uncharacterized protein</fullName>
    </submittedName>
</protein>
<keyword evidence="1" id="KW-0812">Transmembrane</keyword>
<dbReference type="KEGG" id="sphi:TS85_03230"/>
<accession>A0A7U4LE71</accession>
<keyword evidence="3" id="KW-1185">Reference proteome</keyword>
<organism evidence="2 3">
    <name type="scientific">Sphingomonas hengshuiensis</name>
    <dbReference type="NCBI Taxonomy" id="1609977"/>
    <lineage>
        <taxon>Bacteria</taxon>
        <taxon>Pseudomonadati</taxon>
        <taxon>Pseudomonadota</taxon>
        <taxon>Alphaproteobacteria</taxon>
        <taxon>Sphingomonadales</taxon>
        <taxon>Sphingomonadaceae</taxon>
        <taxon>Sphingomonas</taxon>
    </lineage>
</organism>
<reference evidence="2 3" key="1">
    <citation type="journal article" date="2015" name="Int. J. Syst. Evol. Microbiol.">
        <title>Sphingomonas hengshuiensis sp. nov., isolated from lake wetland.</title>
        <authorList>
            <person name="Wei S."/>
            <person name="Wang T."/>
            <person name="Liu H."/>
            <person name="Zhang C."/>
            <person name="Guo J."/>
            <person name="Wang Q."/>
            <person name="Liang K."/>
            <person name="Zhang Z."/>
        </authorList>
    </citation>
    <scope>NUCLEOTIDE SEQUENCE [LARGE SCALE GENOMIC DNA]</scope>
    <source>
        <strain evidence="2 3">WHSC-8</strain>
    </source>
</reference>